<dbReference type="GO" id="GO:0005829">
    <property type="term" value="C:cytosol"/>
    <property type="evidence" value="ECO:0007669"/>
    <property type="project" value="TreeGrafter"/>
</dbReference>
<dbReference type="PANTHER" id="PTHR46797">
    <property type="entry name" value="HTH-TYPE TRANSCRIPTIONAL REGULATOR"/>
    <property type="match status" value="1"/>
</dbReference>
<dbReference type="PROSITE" id="PS50943">
    <property type="entry name" value="HTH_CROC1"/>
    <property type="match status" value="1"/>
</dbReference>
<dbReference type="InterPro" id="IPR013096">
    <property type="entry name" value="Cupin_2"/>
</dbReference>
<dbReference type="SMART" id="SM00530">
    <property type="entry name" value="HTH_XRE"/>
    <property type="match status" value="1"/>
</dbReference>
<sequence length="184" mass="20842">MDKLNFIIAENLKMFRDKKKLSLDKVSKLTSVSKSMLGQIERCEVNPTVSTIWKIANGLKVSCTELMSMPEADLEVVDKSQVEPLVEDNGRVRIFPVFPFDSARRFEMYSLEIDTDGYLSTEAHQQGTQEFITISSGKLTISINGEDFVVTEDNSIRFKADSTHSYKNNDDTTCSLTMVIYYPV</sequence>
<keyword evidence="3" id="KW-0804">Transcription</keyword>
<accession>A0A934HXA6</accession>
<dbReference type="InterPro" id="IPR011051">
    <property type="entry name" value="RmlC_Cupin_sf"/>
</dbReference>
<dbReference type="Pfam" id="PF07883">
    <property type="entry name" value="Cupin_2"/>
    <property type="match status" value="1"/>
</dbReference>
<dbReference type="EMBL" id="JAEEGB010000007">
    <property type="protein sequence ID" value="MBI6872692.1"/>
    <property type="molecule type" value="Genomic_DNA"/>
</dbReference>
<evidence type="ECO:0000256" key="3">
    <source>
        <dbReference type="ARBA" id="ARBA00023163"/>
    </source>
</evidence>
<evidence type="ECO:0000259" key="4">
    <source>
        <dbReference type="PROSITE" id="PS50943"/>
    </source>
</evidence>
<gene>
    <name evidence="5" type="ORF">I6U51_08200</name>
</gene>
<reference evidence="5" key="1">
    <citation type="submission" date="2020-12" db="EMBL/GenBank/DDBJ databases">
        <title>Clostridium thailandense sp. nov., a novel acetogenic bacterium isolated from peat land soil in Thailand.</title>
        <authorList>
            <person name="Chaikitkaew S."/>
            <person name="Birkeland N.K."/>
        </authorList>
    </citation>
    <scope>NUCLEOTIDE SEQUENCE</scope>
    <source>
        <strain evidence="5">DSM 17425</strain>
    </source>
</reference>
<dbReference type="CDD" id="cd02209">
    <property type="entry name" value="cupin_XRE_C"/>
    <property type="match status" value="1"/>
</dbReference>
<proteinExistence type="predicted"/>
<evidence type="ECO:0000256" key="1">
    <source>
        <dbReference type="ARBA" id="ARBA00023015"/>
    </source>
</evidence>
<dbReference type="InterPro" id="IPR001387">
    <property type="entry name" value="Cro/C1-type_HTH"/>
</dbReference>
<dbReference type="PANTHER" id="PTHR46797:SF23">
    <property type="entry name" value="HTH-TYPE TRANSCRIPTIONAL REGULATOR SUTR"/>
    <property type="match status" value="1"/>
</dbReference>
<dbReference type="GO" id="GO:0003677">
    <property type="term" value="F:DNA binding"/>
    <property type="evidence" value="ECO:0007669"/>
    <property type="project" value="UniProtKB-KW"/>
</dbReference>
<dbReference type="AlphaFoldDB" id="A0A934HXA6"/>
<keyword evidence="6" id="KW-1185">Reference proteome</keyword>
<name>A0A934HXA6_9CLOT</name>
<evidence type="ECO:0000256" key="2">
    <source>
        <dbReference type="ARBA" id="ARBA00023125"/>
    </source>
</evidence>
<dbReference type="InterPro" id="IPR014710">
    <property type="entry name" value="RmlC-like_jellyroll"/>
</dbReference>
<evidence type="ECO:0000313" key="5">
    <source>
        <dbReference type="EMBL" id="MBI6872692.1"/>
    </source>
</evidence>
<dbReference type="Pfam" id="PF01381">
    <property type="entry name" value="HTH_3"/>
    <property type="match status" value="1"/>
</dbReference>
<dbReference type="InterPro" id="IPR050807">
    <property type="entry name" value="TransReg_Diox_bact_type"/>
</dbReference>
<feature type="domain" description="HTH cro/C1-type" evidence="4">
    <location>
        <begin position="12"/>
        <end position="66"/>
    </location>
</feature>
<organism evidence="5 6">
    <name type="scientific">Clostridium aciditolerans</name>
    <dbReference type="NCBI Taxonomy" id="339861"/>
    <lineage>
        <taxon>Bacteria</taxon>
        <taxon>Bacillati</taxon>
        <taxon>Bacillota</taxon>
        <taxon>Clostridia</taxon>
        <taxon>Eubacteriales</taxon>
        <taxon>Clostridiaceae</taxon>
        <taxon>Clostridium</taxon>
    </lineage>
</organism>
<protein>
    <submittedName>
        <fullName evidence="5">Helix-turn-helix transcriptional regulator</fullName>
    </submittedName>
</protein>
<dbReference type="CDD" id="cd00093">
    <property type="entry name" value="HTH_XRE"/>
    <property type="match status" value="1"/>
</dbReference>
<keyword evidence="2" id="KW-0238">DNA-binding</keyword>
<dbReference type="SUPFAM" id="SSF47413">
    <property type="entry name" value="lambda repressor-like DNA-binding domains"/>
    <property type="match status" value="1"/>
</dbReference>
<dbReference type="SUPFAM" id="SSF51182">
    <property type="entry name" value="RmlC-like cupins"/>
    <property type="match status" value="1"/>
</dbReference>
<evidence type="ECO:0000313" key="6">
    <source>
        <dbReference type="Proteomes" id="UP000622687"/>
    </source>
</evidence>
<dbReference type="Gene3D" id="2.60.120.10">
    <property type="entry name" value="Jelly Rolls"/>
    <property type="match status" value="1"/>
</dbReference>
<dbReference type="InterPro" id="IPR010982">
    <property type="entry name" value="Lambda_DNA-bd_dom_sf"/>
</dbReference>
<keyword evidence="1" id="KW-0805">Transcription regulation</keyword>
<dbReference type="Gene3D" id="1.10.260.40">
    <property type="entry name" value="lambda repressor-like DNA-binding domains"/>
    <property type="match status" value="1"/>
</dbReference>
<comment type="caution">
    <text evidence="5">The sequence shown here is derived from an EMBL/GenBank/DDBJ whole genome shotgun (WGS) entry which is preliminary data.</text>
</comment>
<dbReference type="GO" id="GO:0003700">
    <property type="term" value="F:DNA-binding transcription factor activity"/>
    <property type="evidence" value="ECO:0007669"/>
    <property type="project" value="TreeGrafter"/>
</dbReference>
<dbReference type="Proteomes" id="UP000622687">
    <property type="component" value="Unassembled WGS sequence"/>
</dbReference>